<dbReference type="PROSITE" id="PS50928">
    <property type="entry name" value="ABC_TM1"/>
    <property type="match status" value="1"/>
</dbReference>
<feature type="transmembrane region" description="Helical" evidence="7">
    <location>
        <begin position="230"/>
        <end position="251"/>
    </location>
</feature>
<dbReference type="Proteomes" id="UP001155057">
    <property type="component" value="Unassembled WGS sequence"/>
</dbReference>
<name>A0A9X2TQQ4_9BACT</name>
<sequence>MNNRYYLILFLVFILIPIYWMVNMSFKPNSEILSRLTLYPHEFTLANYEEILTSEFWRAGYINSIIMASMNVVFVTIAALPAAYAFSRWDFRGDKHLFFWFLTNRMAPPAAFMVPFFILYSNLNLIDTYWAVALAHCLFNLPLAIWILEGFMSGIPKEIDEMAFIDGHSFTSFCWNIFLPLIKPGIAVTAFLTFMFSWVELLLARTLTNEAAQPITVTLTRSLGAGGWDWGVLAAAGVIAMIPGAIIVYLVRDLLATGFSMGRV</sequence>
<evidence type="ECO:0000256" key="2">
    <source>
        <dbReference type="ARBA" id="ARBA00022448"/>
    </source>
</evidence>
<dbReference type="PANTHER" id="PTHR32243:SF52">
    <property type="entry name" value="ABC TRANSPORTER PERMEASE PROTEIN"/>
    <property type="match status" value="1"/>
</dbReference>
<evidence type="ECO:0000256" key="7">
    <source>
        <dbReference type="RuleBase" id="RU363032"/>
    </source>
</evidence>
<keyword evidence="3" id="KW-1003">Cell membrane</keyword>
<dbReference type="InterPro" id="IPR000515">
    <property type="entry name" value="MetI-like"/>
</dbReference>
<dbReference type="EMBL" id="JANTZM010000002">
    <property type="protein sequence ID" value="MCS4156522.1"/>
    <property type="molecule type" value="Genomic_DNA"/>
</dbReference>
<feature type="transmembrane region" description="Helical" evidence="7">
    <location>
        <begin position="98"/>
        <end position="123"/>
    </location>
</feature>
<reference evidence="10" key="1">
    <citation type="submission" date="2022-08" db="EMBL/GenBank/DDBJ databases">
        <title>Genomic Encyclopedia of Type Strains, Phase V (KMG-V): Genome sequencing to study the core and pangenomes of soil and plant-associated prokaryotes.</title>
        <authorList>
            <person name="Whitman W."/>
        </authorList>
    </citation>
    <scope>NUCLEOTIDE SEQUENCE</scope>
    <source>
        <strain evidence="11">SP3002</strain>
        <strain evidence="10">SP3026</strain>
        <strain evidence="9">SP3049</strain>
    </source>
</reference>
<keyword evidence="4 7" id="KW-0812">Transmembrane</keyword>
<dbReference type="InterPro" id="IPR035906">
    <property type="entry name" value="MetI-like_sf"/>
</dbReference>
<feature type="transmembrane region" description="Helical" evidence="7">
    <location>
        <begin position="173"/>
        <end position="199"/>
    </location>
</feature>
<proteinExistence type="inferred from homology"/>
<keyword evidence="5 7" id="KW-1133">Transmembrane helix</keyword>
<comment type="subcellular location">
    <subcellularLocation>
        <location evidence="1 7">Cell membrane</location>
        <topology evidence="1 7">Multi-pass membrane protein</topology>
    </subcellularLocation>
</comment>
<evidence type="ECO:0000256" key="5">
    <source>
        <dbReference type="ARBA" id="ARBA00022989"/>
    </source>
</evidence>
<comment type="caution">
    <text evidence="10">The sequence shown here is derived from an EMBL/GenBank/DDBJ whole genome shotgun (WGS) entry which is preliminary data.</text>
</comment>
<dbReference type="Proteomes" id="UP001155144">
    <property type="component" value="Unassembled WGS sequence"/>
</dbReference>
<accession>A0A9X2TQQ4</accession>
<evidence type="ECO:0000313" key="10">
    <source>
        <dbReference type="EMBL" id="MCS4121067.1"/>
    </source>
</evidence>
<keyword evidence="6 7" id="KW-0472">Membrane</keyword>
<evidence type="ECO:0000256" key="1">
    <source>
        <dbReference type="ARBA" id="ARBA00004651"/>
    </source>
</evidence>
<evidence type="ECO:0000313" key="12">
    <source>
        <dbReference type="Proteomes" id="UP001155144"/>
    </source>
</evidence>
<gene>
    <name evidence="10" type="ORF">GGP45_001409</name>
    <name evidence="9" type="ORF">GGP61_000596</name>
    <name evidence="11" type="ORF">GGP99_000459</name>
</gene>
<feature type="transmembrane region" description="Helical" evidence="7">
    <location>
        <begin position="61"/>
        <end position="86"/>
    </location>
</feature>
<dbReference type="InterPro" id="IPR050901">
    <property type="entry name" value="BP-dep_ABC_trans_perm"/>
</dbReference>
<dbReference type="GeneID" id="83728378"/>
<evidence type="ECO:0000313" key="11">
    <source>
        <dbReference type="EMBL" id="MCS4156522.1"/>
    </source>
</evidence>
<dbReference type="GO" id="GO:0005886">
    <property type="term" value="C:plasma membrane"/>
    <property type="evidence" value="ECO:0007669"/>
    <property type="project" value="UniProtKB-SubCell"/>
</dbReference>
<keyword evidence="2 7" id="KW-0813">Transport</keyword>
<organism evidence="10 12">
    <name type="scientific">Salinibacter ruber</name>
    <dbReference type="NCBI Taxonomy" id="146919"/>
    <lineage>
        <taxon>Bacteria</taxon>
        <taxon>Pseudomonadati</taxon>
        <taxon>Rhodothermota</taxon>
        <taxon>Rhodothermia</taxon>
        <taxon>Rhodothermales</taxon>
        <taxon>Salinibacteraceae</taxon>
        <taxon>Salinibacter</taxon>
    </lineage>
</organism>
<dbReference type="EMBL" id="JANUBL010000002">
    <property type="protein sequence ID" value="MCS4121067.1"/>
    <property type="molecule type" value="Genomic_DNA"/>
</dbReference>
<dbReference type="Gene3D" id="1.10.3720.10">
    <property type="entry name" value="MetI-like"/>
    <property type="match status" value="1"/>
</dbReference>
<dbReference type="PANTHER" id="PTHR32243">
    <property type="entry name" value="MALTOSE TRANSPORT SYSTEM PERMEASE-RELATED"/>
    <property type="match status" value="1"/>
</dbReference>
<dbReference type="RefSeq" id="WP_013061960.1">
    <property type="nucleotide sequence ID" value="NZ_CALTSH010000002.1"/>
</dbReference>
<dbReference type="EMBL" id="JANUAE010000002">
    <property type="protein sequence ID" value="MCS3709001.1"/>
    <property type="molecule type" value="Genomic_DNA"/>
</dbReference>
<evidence type="ECO:0000256" key="6">
    <source>
        <dbReference type="ARBA" id="ARBA00023136"/>
    </source>
</evidence>
<dbReference type="AlphaFoldDB" id="A0A9X2TQQ4"/>
<dbReference type="Pfam" id="PF00528">
    <property type="entry name" value="BPD_transp_1"/>
    <property type="match status" value="1"/>
</dbReference>
<evidence type="ECO:0000259" key="8">
    <source>
        <dbReference type="PROSITE" id="PS50928"/>
    </source>
</evidence>
<evidence type="ECO:0000313" key="9">
    <source>
        <dbReference type="EMBL" id="MCS3709001.1"/>
    </source>
</evidence>
<dbReference type="GO" id="GO:0055085">
    <property type="term" value="P:transmembrane transport"/>
    <property type="evidence" value="ECO:0007669"/>
    <property type="project" value="InterPro"/>
</dbReference>
<dbReference type="SUPFAM" id="SSF161098">
    <property type="entry name" value="MetI-like"/>
    <property type="match status" value="1"/>
</dbReference>
<evidence type="ECO:0000256" key="3">
    <source>
        <dbReference type="ARBA" id="ARBA00022475"/>
    </source>
</evidence>
<feature type="transmembrane region" description="Helical" evidence="7">
    <location>
        <begin position="5"/>
        <end position="22"/>
    </location>
</feature>
<dbReference type="Proteomes" id="UP001155110">
    <property type="component" value="Unassembled WGS sequence"/>
</dbReference>
<feature type="domain" description="ABC transmembrane type-1" evidence="8">
    <location>
        <begin position="61"/>
        <end position="251"/>
    </location>
</feature>
<dbReference type="CDD" id="cd06261">
    <property type="entry name" value="TM_PBP2"/>
    <property type="match status" value="1"/>
</dbReference>
<protein>
    <submittedName>
        <fullName evidence="10">Glycerol transport system permease protein</fullName>
    </submittedName>
</protein>
<comment type="similarity">
    <text evidence="7">Belongs to the binding-protein-dependent transport system permease family.</text>
</comment>
<evidence type="ECO:0000256" key="4">
    <source>
        <dbReference type="ARBA" id="ARBA00022692"/>
    </source>
</evidence>
<feature type="transmembrane region" description="Helical" evidence="7">
    <location>
        <begin position="129"/>
        <end position="152"/>
    </location>
</feature>